<accession>A0A1Q9AWZ5</accession>
<protein>
    <submittedName>
        <fullName evidence="1">Uncharacterized protein</fullName>
    </submittedName>
</protein>
<organism evidence="1 2">
    <name type="scientific">Xaviernesmea oryzae</name>
    <dbReference type="NCBI Taxonomy" id="464029"/>
    <lineage>
        <taxon>Bacteria</taxon>
        <taxon>Pseudomonadati</taxon>
        <taxon>Pseudomonadota</taxon>
        <taxon>Alphaproteobacteria</taxon>
        <taxon>Hyphomicrobiales</taxon>
        <taxon>Rhizobiaceae</taxon>
        <taxon>Rhizobium/Agrobacterium group</taxon>
        <taxon>Xaviernesmea</taxon>
    </lineage>
</organism>
<comment type="caution">
    <text evidence="1">The sequence shown here is derived from an EMBL/GenBank/DDBJ whole genome shotgun (WGS) entry which is preliminary data.</text>
</comment>
<gene>
    <name evidence="1" type="ORF">BJF93_10340</name>
</gene>
<evidence type="ECO:0000313" key="1">
    <source>
        <dbReference type="EMBL" id="OLP59972.1"/>
    </source>
</evidence>
<name>A0A1Q9AWZ5_9HYPH</name>
<proteinExistence type="predicted"/>
<dbReference type="EMBL" id="MKIP01000043">
    <property type="protein sequence ID" value="OLP59972.1"/>
    <property type="molecule type" value="Genomic_DNA"/>
</dbReference>
<keyword evidence="2" id="KW-1185">Reference proteome</keyword>
<evidence type="ECO:0000313" key="2">
    <source>
        <dbReference type="Proteomes" id="UP000186364"/>
    </source>
</evidence>
<reference evidence="1 2" key="1">
    <citation type="submission" date="2016-09" db="EMBL/GenBank/DDBJ databases">
        <title>Rhizobium sp. nov., a novel species isolated from the rice rhizosphere.</title>
        <authorList>
            <person name="Zhao J."/>
            <person name="Zhang X."/>
        </authorList>
    </citation>
    <scope>NUCLEOTIDE SEQUENCE [LARGE SCALE GENOMIC DNA]</scope>
    <source>
        <strain evidence="1 2">1.7048</strain>
    </source>
</reference>
<dbReference type="Proteomes" id="UP000186364">
    <property type="component" value="Unassembled WGS sequence"/>
</dbReference>
<sequence length="107" mass="11503">MLRVPLDLSATGAKPCGSVSFRTKPPSGVITRTDGGKSCLASPSLDQRRCHPGRSDSIGIDHLGGEALFVFVRHRHLPQDPHIVGACGVAISSQLVESRRCFFRPIL</sequence>
<dbReference type="AlphaFoldDB" id="A0A1Q9AWZ5"/>